<dbReference type="InterPro" id="IPR050639">
    <property type="entry name" value="SSR_resolvase"/>
</dbReference>
<dbReference type="GO" id="GO:0003677">
    <property type="term" value="F:DNA binding"/>
    <property type="evidence" value="ECO:0007669"/>
    <property type="project" value="UniProtKB-KW"/>
</dbReference>
<dbReference type="PANTHER" id="PTHR30461:SF2">
    <property type="entry name" value="SERINE RECOMBINASE PINE-RELATED"/>
    <property type="match status" value="1"/>
</dbReference>
<dbReference type="EMBL" id="UINC01194923">
    <property type="protein sequence ID" value="SVE11252.1"/>
    <property type="molecule type" value="Genomic_DNA"/>
</dbReference>
<dbReference type="PANTHER" id="PTHR30461">
    <property type="entry name" value="DNA-INVERTASE FROM LAMBDOID PROPHAGE"/>
    <property type="match status" value="1"/>
</dbReference>
<sequence length="172" mass="19433">MERNVVAYYRTSSQSNVGDDKDSLKRQQNSVITYTKSNGMKVVNEFYDKGVSGSTDVFTRGSFLEMMNYCKDNSIDTIVVENADRLARDLITMETAFMYLTSKLGFHLISVANPETFIEDTPTQTIIRQILGALSQFEKSQIVEKLKGARERKSTLNKSRGYVSRNGKGKVE</sequence>
<dbReference type="GO" id="GO:0000150">
    <property type="term" value="F:DNA strand exchange activity"/>
    <property type="evidence" value="ECO:0007669"/>
    <property type="project" value="InterPro"/>
</dbReference>
<dbReference type="InterPro" id="IPR036162">
    <property type="entry name" value="Resolvase-like_N_sf"/>
</dbReference>
<evidence type="ECO:0000256" key="1">
    <source>
        <dbReference type="ARBA" id="ARBA00023125"/>
    </source>
</evidence>
<reference evidence="4" key="1">
    <citation type="submission" date="2018-05" db="EMBL/GenBank/DDBJ databases">
        <authorList>
            <person name="Lanie J.A."/>
            <person name="Ng W.-L."/>
            <person name="Kazmierczak K.M."/>
            <person name="Andrzejewski T.M."/>
            <person name="Davidsen T.M."/>
            <person name="Wayne K.J."/>
            <person name="Tettelin H."/>
            <person name="Glass J.I."/>
            <person name="Rusch D."/>
            <person name="Podicherti R."/>
            <person name="Tsui H.-C.T."/>
            <person name="Winkler M.E."/>
        </authorList>
    </citation>
    <scope>NUCLEOTIDE SEQUENCE</scope>
</reference>
<accession>A0A383AU59</accession>
<gene>
    <name evidence="4" type="ORF">METZ01_LOCUS464106</name>
</gene>
<protein>
    <recommendedName>
        <fullName evidence="3">Resolvase/invertase-type recombinase catalytic domain-containing protein</fullName>
    </recommendedName>
</protein>
<dbReference type="CDD" id="cd00338">
    <property type="entry name" value="Ser_Recombinase"/>
    <property type="match status" value="1"/>
</dbReference>
<dbReference type="InterPro" id="IPR006119">
    <property type="entry name" value="Resolv_N"/>
</dbReference>
<keyword evidence="2" id="KW-0233">DNA recombination</keyword>
<feature type="domain" description="Resolvase/invertase-type recombinase catalytic" evidence="3">
    <location>
        <begin position="4"/>
        <end position="157"/>
    </location>
</feature>
<dbReference type="Pfam" id="PF00239">
    <property type="entry name" value="Resolvase"/>
    <property type="match status" value="1"/>
</dbReference>
<evidence type="ECO:0000313" key="4">
    <source>
        <dbReference type="EMBL" id="SVE11252.1"/>
    </source>
</evidence>
<keyword evidence="1" id="KW-0238">DNA-binding</keyword>
<proteinExistence type="predicted"/>
<feature type="non-terminal residue" evidence="4">
    <location>
        <position position="172"/>
    </location>
</feature>
<dbReference type="Gene3D" id="3.40.50.1390">
    <property type="entry name" value="Resolvase, N-terminal catalytic domain"/>
    <property type="match status" value="1"/>
</dbReference>
<dbReference type="AlphaFoldDB" id="A0A383AU59"/>
<name>A0A383AU59_9ZZZZ</name>
<organism evidence="4">
    <name type="scientific">marine metagenome</name>
    <dbReference type="NCBI Taxonomy" id="408172"/>
    <lineage>
        <taxon>unclassified sequences</taxon>
        <taxon>metagenomes</taxon>
        <taxon>ecological metagenomes</taxon>
    </lineage>
</organism>
<dbReference type="SUPFAM" id="SSF53041">
    <property type="entry name" value="Resolvase-like"/>
    <property type="match status" value="1"/>
</dbReference>
<evidence type="ECO:0000256" key="2">
    <source>
        <dbReference type="ARBA" id="ARBA00023172"/>
    </source>
</evidence>
<evidence type="ECO:0000259" key="3">
    <source>
        <dbReference type="PROSITE" id="PS51736"/>
    </source>
</evidence>
<dbReference type="PROSITE" id="PS51736">
    <property type="entry name" value="RECOMBINASES_3"/>
    <property type="match status" value="1"/>
</dbReference>
<dbReference type="SMART" id="SM00857">
    <property type="entry name" value="Resolvase"/>
    <property type="match status" value="1"/>
</dbReference>